<name>A0ABY1J0V4_9FLAO</name>
<keyword evidence="2" id="KW-1185">Reference proteome</keyword>
<accession>A0ABY1J0V4</accession>
<sequence>MEISFKKKKLVITTSIEITVNSDFSAEILKFSIYLFNLLRINFFNLIYNNLCQPFMTFECPPCNMRSQ</sequence>
<evidence type="ECO:0000313" key="1">
    <source>
        <dbReference type="EMBL" id="SHL90135.1"/>
    </source>
</evidence>
<evidence type="ECO:0000313" key="2">
    <source>
        <dbReference type="Proteomes" id="UP000184216"/>
    </source>
</evidence>
<gene>
    <name evidence="1" type="ORF">SAMN05444387_1395</name>
</gene>
<dbReference type="Proteomes" id="UP000184216">
    <property type="component" value="Unassembled WGS sequence"/>
</dbReference>
<reference evidence="1 2" key="1">
    <citation type="submission" date="2016-11" db="EMBL/GenBank/DDBJ databases">
        <authorList>
            <person name="Varghese N."/>
            <person name="Submissions S."/>
        </authorList>
    </citation>
    <scope>NUCLEOTIDE SEQUENCE [LARGE SCALE GENOMIC DNA]</scope>
    <source>
        <strain evidence="1 2">DSM 6368</strain>
    </source>
</reference>
<organism evidence="1 2">
    <name type="scientific">Flavobacterium pectinovorum</name>
    <dbReference type="NCBI Taxonomy" id="29533"/>
    <lineage>
        <taxon>Bacteria</taxon>
        <taxon>Pseudomonadati</taxon>
        <taxon>Bacteroidota</taxon>
        <taxon>Flavobacteriia</taxon>
        <taxon>Flavobacteriales</taxon>
        <taxon>Flavobacteriaceae</taxon>
        <taxon>Flavobacterium</taxon>
    </lineage>
</organism>
<dbReference type="EMBL" id="FRBX01000002">
    <property type="protein sequence ID" value="SHL90135.1"/>
    <property type="molecule type" value="Genomic_DNA"/>
</dbReference>
<proteinExistence type="predicted"/>
<protein>
    <submittedName>
        <fullName evidence="1">Uncharacterized protein</fullName>
    </submittedName>
</protein>
<comment type="caution">
    <text evidence="1">The sequence shown here is derived from an EMBL/GenBank/DDBJ whole genome shotgun (WGS) entry which is preliminary data.</text>
</comment>